<evidence type="ECO:0000256" key="2">
    <source>
        <dbReference type="ARBA" id="ARBA00007441"/>
    </source>
</evidence>
<keyword evidence="4" id="KW-0032">Aminotransferase</keyword>
<evidence type="ECO:0000256" key="4">
    <source>
        <dbReference type="ARBA" id="ARBA00022576"/>
    </source>
</evidence>
<evidence type="ECO:0000313" key="9">
    <source>
        <dbReference type="Proteomes" id="UP000177698"/>
    </source>
</evidence>
<dbReference type="InterPro" id="IPR015422">
    <property type="entry name" value="PyrdxlP-dep_Trfase_small"/>
</dbReference>
<comment type="subunit">
    <text evidence="3">Homodimer.</text>
</comment>
<comment type="similarity">
    <text evidence="2">Belongs to the class-I pyridoxal-phosphate-dependent aminotransferase family.</text>
</comment>
<proteinExistence type="inferred from homology"/>
<keyword evidence="6" id="KW-0663">Pyridoxal phosphate</keyword>
<evidence type="ECO:0000256" key="5">
    <source>
        <dbReference type="ARBA" id="ARBA00022679"/>
    </source>
</evidence>
<evidence type="ECO:0000259" key="7">
    <source>
        <dbReference type="Pfam" id="PF00155"/>
    </source>
</evidence>
<sequence>MKFPLIQEDEIFKLKAEFESDRRQHKINGGIGVYLENKGTPYILPTVKKTANRLKFNNFNYLPLSGDPAFLEQTAKLALGNSLFKENNRYIAKQGTIGGTNAIYMWARFIKEVDKKPKIIIANPTWENHIRMFEYFGFSVIRYPHFTKEKQFNFAALKEILLKNPEAYVLYQGGPTHNPSGINPDNNQWKVLAEISSEKKQSILFDYAYLGLGNDIVSDSFCIRHFIGKRIPTSFAVSYSKNMTLYQHRTGALFITLNSNQEKEIAEKILQNTFRLVNSNPAAFGEQIVKTILSSKELSDNWKIDLSYMLADLNKRRGIFIKESAGKFDFLKECRGLFGMLFLTPGQISRLREKYAIYILSNSRINFGGISIKNIAKVAKAVLKLKLT</sequence>
<dbReference type="EMBL" id="MGAG01000003">
    <property type="protein sequence ID" value="OGK42164.1"/>
    <property type="molecule type" value="Genomic_DNA"/>
</dbReference>
<dbReference type="PANTHER" id="PTHR11879:SF55">
    <property type="entry name" value="GLUTAMATE OXALOACETATE TRANSAMINASE 1, ISOFORM B"/>
    <property type="match status" value="1"/>
</dbReference>
<dbReference type="PRINTS" id="PR00799">
    <property type="entry name" value="TRANSAMINASE"/>
</dbReference>
<accession>A0A1F7IFM7</accession>
<feature type="domain" description="Aminotransferase class I/classII large" evidence="7">
    <location>
        <begin position="25"/>
        <end position="381"/>
    </location>
</feature>
<dbReference type="STRING" id="1802056.A2954_04075"/>
<dbReference type="Pfam" id="PF00155">
    <property type="entry name" value="Aminotran_1_2"/>
    <property type="match status" value="1"/>
</dbReference>
<protein>
    <recommendedName>
        <fullName evidence="7">Aminotransferase class I/classII large domain-containing protein</fullName>
    </recommendedName>
</protein>
<dbReference type="InterPro" id="IPR015424">
    <property type="entry name" value="PyrdxlP-dep_Trfase"/>
</dbReference>
<evidence type="ECO:0000256" key="3">
    <source>
        <dbReference type="ARBA" id="ARBA00011738"/>
    </source>
</evidence>
<dbReference type="InterPro" id="IPR015421">
    <property type="entry name" value="PyrdxlP-dep_Trfase_major"/>
</dbReference>
<comment type="cofactor">
    <cofactor evidence="1">
        <name>pyridoxal 5'-phosphate</name>
        <dbReference type="ChEBI" id="CHEBI:597326"/>
    </cofactor>
</comment>
<keyword evidence="5" id="KW-0808">Transferase</keyword>
<dbReference type="AlphaFoldDB" id="A0A1F7IFM7"/>
<dbReference type="GO" id="GO:0005829">
    <property type="term" value="C:cytosol"/>
    <property type="evidence" value="ECO:0007669"/>
    <property type="project" value="TreeGrafter"/>
</dbReference>
<dbReference type="PANTHER" id="PTHR11879">
    <property type="entry name" value="ASPARTATE AMINOTRANSFERASE"/>
    <property type="match status" value="1"/>
</dbReference>
<evidence type="ECO:0000313" key="8">
    <source>
        <dbReference type="EMBL" id="OGK42164.1"/>
    </source>
</evidence>
<dbReference type="SUPFAM" id="SSF53383">
    <property type="entry name" value="PLP-dependent transferases"/>
    <property type="match status" value="1"/>
</dbReference>
<evidence type="ECO:0000256" key="6">
    <source>
        <dbReference type="ARBA" id="ARBA00022898"/>
    </source>
</evidence>
<dbReference type="GO" id="GO:0006532">
    <property type="term" value="P:aspartate biosynthetic process"/>
    <property type="evidence" value="ECO:0007669"/>
    <property type="project" value="TreeGrafter"/>
</dbReference>
<dbReference type="GO" id="GO:0004069">
    <property type="term" value="F:L-aspartate:2-oxoglutarate aminotransferase activity"/>
    <property type="evidence" value="ECO:0007669"/>
    <property type="project" value="TreeGrafter"/>
</dbReference>
<dbReference type="InterPro" id="IPR000796">
    <property type="entry name" value="Asp_trans"/>
</dbReference>
<reference evidence="8 9" key="1">
    <citation type="journal article" date="2016" name="Nat. Commun.">
        <title>Thousands of microbial genomes shed light on interconnected biogeochemical processes in an aquifer system.</title>
        <authorList>
            <person name="Anantharaman K."/>
            <person name="Brown C.T."/>
            <person name="Hug L.A."/>
            <person name="Sharon I."/>
            <person name="Castelle C.J."/>
            <person name="Probst A.J."/>
            <person name="Thomas B.C."/>
            <person name="Singh A."/>
            <person name="Wilkins M.J."/>
            <person name="Karaoz U."/>
            <person name="Brodie E.L."/>
            <person name="Williams K.H."/>
            <person name="Hubbard S.S."/>
            <person name="Banfield J.F."/>
        </authorList>
    </citation>
    <scope>NUCLEOTIDE SEQUENCE [LARGE SCALE GENOMIC DNA]</scope>
</reference>
<dbReference type="InterPro" id="IPR004839">
    <property type="entry name" value="Aminotransferase_I/II_large"/>
</dbReference>
<dbReference type="Proteomes" id="UP000177698">
    <property type="component" value="Unassembled WGS sequence"/>
</dbReference>
<dbReference type="Gene3D" id="3.90.1150.10">
    <property type="entry name" value="Aspartate Aminotransferase, domain 1"/>
    <property type="match status" value="1"/>
</dbReference>
<dbReference type="Gene3D" id="3.40.640.10">
    <property type="entry name" value="Type I PLP-dependent aspartate aminotransferase-like (Major domain)"/>
    <property type="match status" value="1"/>
</dbReference>
<evidence type="ECO:0000256" key="1">
    <source>
        <dbReference type="ARBA" id="ARBA00001933"/>
    </source>
</evidence>
<comment type="caution">
    <text evidence="8">The sequence shown here is derived from an EMBL/GenBank/DDBJ whole genome shotgun (WGS) entry which is preliminary data.</text>
</comment>
<gene>
    <name evidence="8" type="ORF">A2954_04075</name>
</gene>
<organism evidence="8 9">
    <name type="scientific">Candidatus Roizmanbacteria bacterium RIFCSPLOWO2_01_FULL_37_12</name>
    <dbReference type="NCBI Taxonomy" id="1802056"/>
    <lineage>
        <taxon>Bacteria</taxon>
        <taxon>Candidatus Roizmaniibacteriota</taxon>
    </lineage>
</organism>
<name>A0A1F7IFM7_9BACT</name>
<dbReference type="GO" id="GO:0030170">
    <property type="term" value="F:pyridoxal phosphate binding"/>
    <property type="evidence" value="ECO:0007669"/>
    <property type="project" value="InterPro"/>
</dbReference>